<dbReference type="InterPro" id="IPR016195">
    <property type="entry name" value="Pol/histidinol_Pase-like"/>
</dbReference>
<organism evidence="2 3">
    <name type="scientific">Caballeronia mineralivorans PML1(12)</name>
    <dbReference type="NCBI Taxonomy" id="908627"/>
    <lineage>
        <taxon>Bacteria</taxon>
        <taxon>Pseudomonadati</taxon>
        <taxon>Pseudomonadota</taxon>
        <taxon>Betaproteobacteria</taxon>
        <taxon>Burkholderiales</taxon>
        <taxon>Burkholderiaceae</taxon>
        <taxon>Caballeronia</taxon>
    </lineage>
</organism>
<dbReference type="EMBL" id="AEJF01000051">
    <property type="protein sequence ID" value="KLU27218.1"/>
    <property type="molecule type" value="Genomic_DNA"/>
</dbReference>
<name>A0A0J1G4V1_9BURK</name>
<dbReference type="Gene3D" id="3.40.50.300">
    <property type="entry name" value="P-loop containing nucleotide triphosphate hydrolases"/>
    <property type="match status" value="2"/>
</dbReference>
<dbReference type="NCBIfam" id="NF045780">
    <property type="entry name" value="TrlF_fam_ATP"/>
    <property type="match status" value="1"/>
</dbReference>
<dbReference type="SUPFAM" id="SSF52540">
    <property type="entry name" value="P-loop containing nucleoside triphosphate hydrolases"/>
    <property type="match status" value="1"/>
</dbReference>
<comment type="caution">
    <text evidence="2">The sequence shown here is derived from an EMBL/GenBank/DDBJ whole genome shotgun (WGS) entry which is preliminary data.</text>
</comment>
<keyword evidence="1" id="KW-0175">Coiled coil</keyword>
<dbReference type="InterPro" id="IPR027417">
    <property type="entry name" value="P-loop_NTPase"/>
</dbReference>
<accession>A0A0J1G4V1</accession>
<evidence type="ECO:0000256" key="1">
    <source>
        <dbReference type="SAM" id="Coils"/>
    </source>
</evidence>
<dbReference type="AlphaFoldDB" id="A0A0J1G4V1"/>
<protein>
    <recommendedName>
        <fullName evidence="4">DNA repair protein</fullName>
    </recommendedName>
</protein>
<evidence type="ECO:0000313" key="2">
    <source>
        <dbReference type="EMBL" id="KLU27218.1"/>
    </source>
</evidence>
<proteinExistence type="predicted"/>
<sequence length="886" mass="99138">MSDRGSTWGKWDLHVHSPDTHLANEYSGDWSGFAQKVAAGGFAVIGVTNYFFFAEDEIERTGQALQDAGASAVVVGNLEFRLTQPNKDGEAINAHVLFDPVLGTAEINQRLSRLKLINTLDADGARPVYCTERDISAAGLTIANITVEFRDLREWLHAQFNRDDYVLIGCPVGYGSFRPQRNEGRGEQIATELDKGCAIMFGGLKERGFFADAHRYAGAIAKPVLQGSDAHRINELGINYSWVKAKPTFDGLRQLIYEPTERVSLDLDSPEHLYPKPFFSGLHVEGPLSAGQSLAFHRSSIGINRDLVAIIGGRGTGKSVLLDSVLALLQPERLSTKGSLDYRPPAFTLDFTKQNDGECIEITRDGSVGPDYLHVRQKELQDIALDPNKLSQEIKSLLPIATNDPLVDVEEEVSALLREKEEIFAWFQEEDEEGNKINTPRYNDKVKRTNEERVNTLTNEKNKLLVTEYNGNRKLAGEALILKNRLNAFRNKLTTTVGELSDEVAALNTQLEPHDKRIPAIDVKPQVDALAQFAIDITAYTEKLDVTSAELLEKLREQGIEQDPKGLLDKVEGYQREVARANDRIERYKDKKARAESLNRLRGDLMVAHLEDIATDAANIGSAFQLLKKGQEGWRPEQVQLVNELLEGVNIEGAVHFDAEAFYTGMEPYLNMRKFRAAAGASKREKLIAKLSVNSLDTFRTLVSGAAVVLADDDSKVSIDRFVRDTEYVSNSDALNFMDYLFKPSQQRKYLFVRAGLTYRGKPPERLSVGQRGTFFLCMKLATDPFGSPFVFDQPEDDLDNEFIVNDLIPIFRKIKKYRQVIIATHNANLVVNADAEQIIIAHNDAEVLRYETGAIEEPHMREKICVILEGGETAFRQRELKYGLA</sequence>
<feature type="coiled-coil region" evidence="1">
    <location>
        <begin position="571"/>
        <end position="598"/>
    </location>
</feature>
<evidence type="ECO:0008006" key="4">
    <source>
        <dbReference type="Google" id="ProtNLM"/>
    </source>
</evidence>
<dbReference type="InterPro" id="IPR054787">
    <property type="entry name" value="TrlF_ATPase"/>
</dbReference>
<dbReference type="PATRIC" id="fig|908627.4.peg.1270"/>
<reference evidence="2 3" key="1">
    <citation type="journal article" date="2015" name="Genome Announc.">
        <title>Draft Genome Sequence of Burkholderia sp. Strain PML1(12), an Ectomycorrhizosphere-Inhabiting Bacterium with Effective Mineral-Weathering Ability.</title>
        <authorList>
            <person name="Uroz S."/>
            <person name="Oger P."/>
        </authorList>
    </citation>
    <scope>NUCLEOTIDE SEQUENCE [LARGE SCALE GENOMIC DNA]</scope>
    <source>
        <strain evidence="3">PML1(12)</strain>
    </source>
</reference>
<keyword evidence="3" id="KW-1185">Reference proteome</keyword>
<gene>
    <name evidence="2" type="ORF">EOS_05745</name>
</gene>
<evidence type="ECO:0000313" key="3">
    <source>
        <dbReference type="Proteomes" id="UP000035963"/>
    </source>
</evidence>
<dbReference type="SUPFAM" id="SSF89550">
    <property type="entry name" value="PHP domain-like"/>
    <property type="match status" value="1"/>
</dbReference>
<dbReference type="Proteomes" id="UP000035963">
    <property type="component" value="Unassembled WGS sequence"/>
</dbReference>